<name>A0A9N9IGA6_9GLOM</name>
<feature type="non-terminal residue" evidence="1">
    <location>
        <position position="88"/>
    </location>
</feature>
<dbReference type="AlphaFoldDB" id="A0A9N9IGA6"/>
<dbReference type="EMBL" id="CAJVQA010015001">
    <property type="protein sequence ID" value="CAG8734431.1"/>
    <property type="molecule type" value="Genomic_DNA"/>
</dbReference>
<organism evidence="1 2">
    <name type="scientific">Cetraspora pellucida</name>
    <dbReference type="NCBI Taxonomy" id="1433469"/>
    <lineage>
        <taxon>Eukaryota</taxon>
        <taxon>Fungi</taxon>
        <taxon>Fungi incertae sedis</taxon>
        <taxon>Mucoromycota</taxon>
        <taxon>Glomeromycotina</taxon>
        <taxon>Glomeromycetes</taxon>
        <taxon>Diversisporales</taxon>
        <taxon>Gigasporaceae</taxon>
        <taxon>Cetraspora</taxon>
    </lineage>
</organism>
<protein>
    <submittedName>
        <fullName evidence="1">14854_t:CDS:1</fullName>
    </submittedName>
</protein>
<sequence>LENINKLVKLEKNTNINQYLDDLLTLLKALKQNQLFTPDSSSIFLQNLNSEREIYKNYINNDGKEKISEKLDLEIFKTSDNFNKLKKE</sequence>
<proteinExistence type="predicted"/>
<reference evidence="1" key="1">
    <citation type="submission" date="2021-06" db="EMBL/GenBank/DDBJ databases">
        <authorList>
            <person name="Kallberg Y."/>
            <person name="Tangrot J."/>
            <person name="Rosling A."/>
        </authorList>
    </citation>
    <scope>NUCLEOTIDE SEQUENCE</scope>
    <source>
        <strain evidence="1">FL966</strain>
    </source>
</reference>
<evidence type="ECO:0000313" key="2">
    <source>
        <dbReference type="Proteomes" id="UP000789759"/>
    </source>
</evidence>
<comment type="caution">
    <text evidence="1">The sequence shown here is derived from an EMBL/GenBank/DDBJ whole genome shotgun (WGS) entry which is preliminary data.</text>
</comment>
<accession>A0A9N9IGA6</accession>
<evidence type="ECO:0000313" key="1">
    <source>
        <dbReference type="EMBL" id="CAG8734431.1"/>
    </source>
</evidence>
<gene>
    <name evidence="1" type="ORF">CPELLU_LOCUS13694</name>
</gene>
<keyword evidence="2" id="KW-1185">Reference proteome</keyword>
<dbReference type="Proteomes" id="UP000789759">
    <property type="component" value="Unassembled WGS sequence"/>
</dbReference>